<keyword evidence="4 7" id="KW-1133">Transmembrane helix</keyword>
<feature type="transmembrane region" description="Helical" evidence="7">
    <location>
        <begin position="248"/>
        <end position="270"/>
    </location>
</feature>
<feature type="transmembrane region" description="Helical" evidence="7">
    <location>
        <begin position="149"/>
        <end position="171"/>
    </location>
</feature>
<evidence type="ECO:0000256" key="3">
    <source>
        <dbReference type="ARBA" id="ARBA00022692"/>
    </source>
</evidence>
<feature type="transmembrane region" description="Helical" evidence="7">
    <location>
        <begin position="208"/>
        <end position="228"/>
    </location>
</feature>
<feature type="region of interest" description="Disordered" evidence="6">
    <location>
        <begin position="526"/>
        <end position="557"/>
    </location>
</feature>
<dbReference type="Gene3D" id="1.20.1740.10">
    <property type="entry name" value="Amino acid/polyamine transporter I"/>
    <property type="match status" value="1"/>
</dbReference>
<dbReference type="Pfam" id="PF13520">
    <property type="entry name" value="AA_permease_2"/>
    <property type="match status" value="1"/>
</dbReference>
<protein>
    <recommendedName>
        <fullName evidence="10">Amino acid permease/ SLC12A domain-containing protein</fullName>
    </recommendedName>
</protein>
<evidence type="ECO:0000256" key="2">
    <source>
        <dbReference type="ARBA" id="ARBA00022475"/>
    </source>
</evidence>
<feature type="transmembrane region" description="Helical" evidence="7">
    <location>
        <begin position="119"/>
        <end position="137"/>
    </location>
</feature>
<evidence type="ECO:0000256" key="6">
    <source>
        <dbReference type="SAM" id="MobiDB-lite"/>
    </source>
</evidence>
<proteinExistence type="predicted"/>
<organism evidence="8 9">
    <name type="scientific">Aphanomyces euteiches</name>
    <dbReference type="NCBI Taxonomy" id="100861"/>
    <lineage>
        <taxon>Eukaryota</taxon>
        <taxon>Sar</taxon>
        <taxon>Stramenopiles</taxon>
        <taxon>Oomycota</taxon>
        <taxon>Saprolegniomycetes</taxon>
        <taxon>Saprolegniales</taxon>
        <taxon>Verrucalvaceae</taxon>
        <taxon>Aphanomyces</taxon>
    </lineage>
</organism>
<dbReference type="PANTHER" id="PTHR42770">
    <property type="entry name" value="AMINO ACID TRANSPORTER-RELATED"/>
    <property type="match status" value="1"/>
</dbReference>
<dbReference type="AlphaFoldDB" id="A0A6G0XRB8"/>
<dbReference type="EMBL" id="VJMJ01000022">
    <property type="protein sequence ID" value="KAF0742997.1"/>
    <property type="molecule type" value="Genomic_DNA"/>
</dbReference>
<evidence type="ECO:0000256" key="5">
    <source>
        <dbReference type="ARBA" id="ARBA00023136"/>
    </source>
</evidence>
<feature type="transmembrane region" description="Helical" evidence="7">
    <location>
        <begin position="440"/>
        <end position="458"/>
    </location>
</feature>
<evidence type="ECO:0000256" key="7">
    <source>
        <dbReference type="SAM" id="Phobius"/>
    </source>
</evidence>
<gene>
    <name evidence="8" type="ORF">Ae201684_002059</name>
</gene>
<evidence type="ECO:0000256" key="1">
    <source>
        <dbReference type="ARBA" id="ARBA00004651"/>
    </source>
</evidence>
<feature type="transmembrane region" description="Helical" evidence="7">
    <location>
        <begin position="416"/>
        <end position="434"/>
    </location>
</feature>
<feature type="transmembrane region" description="Helical" evidence="7">
    <location>
        <begin position="60"/>
        <end position="80"/>
    </location>
</feature>
<feature type="transmembrane region" description="Helical" evidence="7">
    <location>
        <begin position="346"/>
        <end position="367"/>
    </location>
</feature>
<dbReference type="Proteomes" id="UP000481153">
    <property type="component" value="Unassembled WGS sequence"/>
</dbReference>
<dbReference type="PANTHER" id="PTHR42770:SF7">
    <property type="entry name" value="MEMBRANE PROTEIN"/>
    <property type="match status" value="1"/>
</dbReference>
<feature type="transmembrane region" description="Helical" evidence="7">
    <location>
        <begin position="92"/>
        <end position="113"/>
    </location>
</feature>
<feature type="transmembrane region" description="Helical" evidence="7">
    <location>
        <begin position="177"/>
        <end position="196"/>
    </location>
</feature>
<dbReference type="InterPro" id="IPR002293">
    <property type="entry name" value="AA/rel_permease1"/>
</dbReference>
<dbReference type="GO" id="GO:0005886">
    <property type="term" value="C:plasma membrane"/>
    <property type="evidence" value="ECO:0007669"/>
    <property type="project" value="UniProtKB-SubCell"/>
</dbReference>
<accession>A0A6G0XRB8</accession>
<reference evidence="8 9" key="1">
    <citation type="submission" date="2019-07" db="EMBL/GenBank/DDBJ databases">
        <title>Genomics analysis of Aphanomyces spp. identifies a new class of oomycete effector associated with host adaptation.</title>
        <authorList>
            <person name="Gaulin E."/>
        </authorList>
    </citation>
    <scope>NUCLEOTIDE SEQUENCE [LARGE SCALE GENOMIC DNA]</scope>
    <source>
        <strain evidence="8 9">ATCC 201684</strain>
    </source>
</reference>
<keyword evidence="3 7" id="KW-0812">Transmembrane</keyword>
<feature type="transmembrane region" description="Helical" evidence="7">
    <location>
        <begin position="30"/>
        <end position="54"/>
    </location>
</feature>
<keyword evidence="9" id="KW-1185">Reference proteome</keyword>
<feature type="transmembrane region" description="Helical" evidence="7">
    <location>
        <begin position="373"/>
        <end position="396"/>
    </location>
</feature>
<dbReference type="VEuPathDB" id="FungiDB:AeMF1_004351"/>
<feature type="compositionally biased region" description="Polar residues" evidence="6">
    <location>
        <begin position="537"/>
        <end position="547"/>
    </location>
</feature>
<evidence type="ECO:0000313" key="8">
    <source>
        <dbReference type="EMBL" id="KAF0742997.1"/>
    </source>
</evidence>
<comment type="subcellular location">
    <subcellularLocation>
        <location evidence="1">Cell membrane</location>
        <topology evidence="1">Multi-pass membrane protein</topology>
    </subcellularLocation>
</comment>
<evidence type="ECO:0008006" key="10">
    <source>
        <dbReference type="Google" id="ProtNLM"/>
    </source>
</evidence>
<dbReference type="GO" id="GO:0022857">
    <property type="term" value="F:transmembrane transporter activity"/>
    <property type="evidence" value="ECO:0007669"/>
    <property type="project" value="InterPro"/>
</dbReference>
<dbReference type="InterPro" id="IPR050367">
    <property type="entry name" value="APC_superfamily"/>
</dbReference>
<name>A0A6G0XRB8_9STRA</name>
<sequence length="557" mass="61762">MTSIQVSPVLLTSQRPKDDKKVADNKDINWFKVFAASFNLWAAGITIVIGGQYFSWNAGLSAGTLSCGIAMLMMGFAYLFMGFCEAEMASMFPFEGGAFGLARCTWGFYAGFIVGCCEALQYIIYVACAFVFFGKMLGALWPFAADRPYVIWLLAYALSSVTLILGGNMYWRWNLALALISIGFVFIYVFGSMPYVDIQQFGGGQDYLVVGGFSQFMSAFPLSAWFYVGVESINRLCSEAYEPRISVPIAQISCIATLFCTAIMVFFVVISMDPGMPEVAGALSPLNYGFNRMFNCSDNITGWFSIPATFATGQGFVQSYSKILTCMAGSGLLPAKMYEKHKTLKTPIYAIVIGSVTSFALCFVDYYYSLDAILFNTCMFMGSISYTSQCVGYIYLKKNFRTMERKFMSPLGKAGAVYSIFVWVLLALAVVGFQNDNQESFIAVVVILVICSVYYHLYAKYRQKFSEEERMSLFFAHVANHNNSKRSPQSRKRLSGKLKSLVKRIASSKVSTTSLGPSHSAAVFAHASSWGKKKRSSGTSKNQSYTEVQPPARRQKK</sequence>
<comment type="caution">
    <text evidence="8">The sequence shown here is derived from an EMBL/GenBank/DDBJ whole genome shotgun (WGS) entry which is preliminary data.</text>
</comment>
<evidence type="ECO:0000313" key="9">
    <source>
        <dbReference type="Proteomes" id="UP000481153"/>
    </source>
</evidence>
<keyword evidence="2" id="KW-1003">Cell membrane</keyword>
<evidence type="ECO:0000256" key="4">
    <source>
        <dbReference type="ARBA" id="ARBA00022989"/>
    </source>
</evidence>
<keyword evidence="5 7" id="KW-0472">Membrane</keyword>